<protein>
    <submittedName>
        <fullName evidence="1">Uncharacterized protein</fullName>
    </submittedName>
</protein>
<comment type="caution">
    <text evidence="1">The sequence shown here is derived from an EMBL/GenBank/DDBJ whole genome shotgun (WGS) entry which is preliminary data.</text>
</comment>
<dbReference type="AlphaFoldDB" id="A0A2W2CVB6"/>
<dbReference type="RefSeq" id="WP_111254506.1">
    <property type="nucleotide sequence ID" value="NZ_POTW01000018.1"/>
</dbReference>
<organism evidence="1 2">
    <name type="scientific">Jiangella anatolica</name>
    <dbReference type="NCBI Taxonomy" id="2670374"/>
    <lineage>
        <taxon>Bacteria</taxon>
        <taxon>Bacillati</taxon>
        <taxon>Actinomycetota</taxon>
        <taxon>Actinomycetes</taxon>
        <taxon>Jiangellales</taxon>
        <taxon>Jiangellaceae</taxon>
        <taxon>Jiangella</taxon>
    </lineage>
</organism>
<evidence type="ECO:0000313" key="2">
    <source>
        <dbReference type="Proteomes" id="UP000248764"/>
    </source>
</evidence>
<accession>A0A2W2CVB6</accession>
<reference evidence="1 2" key="1">
    <citation type="submission" date="2018-01" db="EMBL/GenBank/DDBJ databases">
        <title>Draft genome sequence of Jiangella sp. GTF31.</title>
        <authorList>
            <person name="Sahin N."/>
            <person name="Ay H."/>
            <person name="Saygin H."/>
        </authorList>
    </citation>
    <scope>NUCLEOTIDE SEQUENCE [LARGE SCALE GENOMIC DNA]</scope>
    <source>
        <strain evidence="1 2">GTF31</strain>
    </source>
</reference>
<keyword evidence="2" id="KW-1185">Reference proteome</keyword>
<evidence type="ECO:0000313" key="1">
    <source>
        <dbReference type="EMBL" id="PZF84163.1"/>
    </source>
</evidence>
<dbReference type="Proteomes" id="UP000248764">
    <property type="component" value="Unassembled WGS sequence"/>
</dbReference>
<sequence length="293" mass="32333">MADEPTQEELAALAGYTVAYFNVTPEMKKLLQEAMDGQYEPARLQSMIRNTAWYKSTSQTQREAWLLTSSDPAEYRRRLAETRSQMGSLAVELGVPLAGKDADALAREALGSGWDQLRMRQEMARFGDVGQAVLKNQELGGTVGQAQDRIQQALAAYGVKVSNGTLRHWLSGVAYGTLTEQHAMGEIQRLAKSTWPGLAEQIDAGLTVKDVASPYIESMAEILELNPTDITVRDNMVRRALSFKGEDGKWTTQSVGDFEASLRSDPRWMATQNAQDSHMSTGREVLSLMGVLK</sequence>
<name>A0A2W2CVB6_9ACTN</name>
<gene>
    <name evidence="1" type="ORF">C1I92_09950</name>
</gene>
<proteinExistence type="predicted"/>
<dbReference type="EMBL" id="POTW01000018">
    <property type="protein sequence ID" value="PZF84163.1"/>
    <property type="molecule type" value="Genomic_DNA"/>
</dbReference>